<accession>A0A6N2KMR3</accession>
<protein>
    <recommendedName>
        <fullName evidence="1">Ycf2 N-terminal domain-containing protein</fullName>
    </recommendedName>
</protein>
<dbReference type="AlphaFoldDB" id="A0A6N2KMR3"/>
<sequence length="189" mass="22976">MEEQYHHFCSIRYQNNWLIRETFHRSSLISSFYKANRLRFLNNLHHFCFYCNKGFPFYVEKAVSRIMILLWTIPQYLFIRNKIFLCAAVKKNMLFWREILFHQSSHRYLTYSYLMIFHKVVTKACTNLSIFQFDPIHSFVELFILSQTRKNLHQYLNFNSNMGLIHTPCSEKYLPSEKGKNESLSKEMR</sequence>
<gene>
    <name evidence="2" type="ORF">SVIM_LOCUS86366</name>
</gene>
<dbReference type="Pfam" id="PF05695">
    <property type="entry name" value="Ycf2"/>
    <property type="match status" value="2"/>
</dbReference>
<reference evidence="2" key="1">
    <citation type="submission" date="2019-03" db="EMBL/GenBank/DDBJ databases">
        <authorList>
            <person name="Mank J."/>
            <person name="Almeida P."/>
        </authorList>
    </citation>
    <scope>NUCLEOTIDE SEQUENCE</scope>
    <source>
        <strain evidence="2">78183</strain>
    </source>
</reference>
<feature type="domain" description="Ycf2 N-terminal" evidence="1">
    <location>
        <begin position="13"/>
        <end position="99"/>
    </location>
</feature>
<organism evidence="2">
    <name type="scientific">Salix viminalis</name>
    <name type="common">Common osier</name>
    <name type="synonym">Basket willow</name>
    <dbReference type="NCBI Taxonomy" id="40686"/>
    <lineage>
        <taxon>Eukaryota</taxon>
        <taxon>Viridiplantae</taxon>
        <taxon>Streptophyta</taxon>
        <taxon>Embryophyta</taxon>
        <taxon>Tracheophyta</taxon>
        <taxon>Spermatophyta</taxon>
        <taxon>Magnoliopsida</taxon>
        <taxon>eudicotyledons</taxon>
        <taxon>Gunneridae</taxon>
        <taxon>Pentapetalae</taxon>
        <taxon>rosids</taxon>
        <taxon>fabids</taxon>
        <taxon>Malpighiales</taxon>
        <taxon>Salicaceae</taxon>
        <taxon>Saliceae</taxon>
        <taxon>Salix</taxon>
    </lineage>
</organism>
<name>A0A6N2KMR3_SALVM</name>
<feature type="domain" description="Ycf2 N-terminal" evidence="1">
    <location>
        <begin position="142"/>
        <end position="184"/>
    </location>
</feature>
<dbReference type="EMBL" id="CAADRP010000400">
    <property type="protein sequence ID" value="VFU27764.1"/>
    <property type="molecule type" value="Genomic_DNA"/>
</dbReference>
<evidence type="ECO:0000259" key="1">
    <source>
        <dbReference type="Pfam" id="PF05695"/>
    </source>
</evidence>
<dbReference type="InterPro" id="IPR056777">
    <property type="entry name" value="Ycf2_N"/>
</dbReference>
<proteinExistence type="predicted"/>
<evidence type="ECO:0000313" key="2">
    <source>
        <dbReference type="EMBL" id="VFU27764.1"/>
    </source>
</evidence>